<gene>
    <name evidence="3" type="ORF">GIB67_028372</name>
</gene>
<evidence type="ECO:0000256" key="2">
    <source>
        <dbReference type="SAM" id="MobiDB-lite"/>
    </source>
</evidence>
<feature type="compositionally biased region" description="Basic and acidic residues" evidence="2">
    <location>
        <begin position="434"/>
        <end position="447"/>
    </location>
</feature>
<sequence>MVKTRSMVLEVRIAFEAQRLKLKYFGDQSFEMAFPAPVPLTYRGLSGEEAVEAEEDFYYKWRFHVFILTGEERWACLCTLAEDRVRGSYVGKGWALFISTNSAMRVVLEEAVMAEEEDNWMVRTQSLRNRYAAEGQLAIKTVEVRERIFGSLGYNAELPMTACHLEGLDTRSRELEYKASNMESGKDASILESRTVRAGSNKCLPHERERINSSSSSSNNRFITKNLESTQRERQKIRGINQELSEDDKRLMRAKDSGSRRSSVGGICVCRNSPAESALKMSRSSVDEVSTFGRTNKSDSGGEGGLEQFSGLPGQLVSYPPSSDAFREFYKTKGAIGGKLGKCVEFAGRQFRGCTVAEGQEYFYLLADLEIEKRDRGVKSTVERKESLLDEVEEEEIELELVLGELGLSRKKRVESRSKKVVKAQSTRSMTDVDDGKRQTSGEEQNKAKTLGSGSSAQPNHATNKIGQKFSKREIKKALPASGAAESEVRERARLAILQGKGVTSQMVAHLVKGIWLGIEEQESEIKKVEAKANLNEIAEERNRLGHYLMLKGYSQEEVDAIKADTYLEKEEEDADVLGVVDGLDGVFPQTVLDNQGDDVELPEAERDQAIAQAKKFEARERSGGCRTMVKASLIQGDVVSLSGRIRELESDVSQIQGHVKKENLNLRECQHKLDAALISEKVLEGEIRAKDLLVNRKDELLKDLPVREELNAELGRLRTQIVDLEAMNLTELAKYIAKLEADFIYHDRVYANIIAWKDTYVMLKARLKRLKARFAISIIPDVSRSALLSVTVTYFVEEVKRLESERDTLLKTLSGKGCTCKVMIDRSNCLGAIETQLGPRTAGRAVVARELKDRPLDEVGESIADTPSAEKNLL</sequence>
<organism evidence="3 4">
    <name type="scientific">Kingdonia uniflora</name>
    <dbReference type="NCBI Taxonomy" id="39325"/>
    <lineage>
        <taxon>Eukaryota</taxon>
        <taxon>Viridiplantae</taxon>
        <taxon>Streptophyta</taxon>
        <taxon>Embryophyta</taxon>
        <taxon>Tracheophyta</taxon>
        <taxon>Spermatophyta</taxon>
        <taxon>Magnoliopsida</taxon>
        <taxon>Ranunculales</taxon>
        <taxon>Circaeasteraceae</taxon>
        <taxon>Kingdonia</taxon>
    </lineage>
</organism>
<accession>A0A7J7MI65</accession>
<feature type="compositionally biased region" description="Polar residues" evidence="2">
    <location>
        <begin position="289"/>
        <end position="299"/>
    </location>
</feature>
<feature type="compositionally biased region" description="Polar residues" evidence="2">
    <location>
        <begin position="452"/>
        <end position="466"/>
    </location>
</feature>
<reference evidence="3 4" key="1">
    <citation type="journal article" date="2020" name="IScience">
        <title>Genome Sequencing of the Endangered Kingdonia uniflora (Circaeasteraceae, Ranunculales) Reveals Potential Mechanisms of Evolutionary Specialization.</title>
        <authorList>
            <person name="Sun Y."/>
            <person name="Deng T."/>
            <person name="Zhang A."/>
            <person name="Moore M.J."/>
            <person name="Landis J.B."/>
            <person name="Lin N."/>
            <person name="Zhang H."/>
            <person name="Zhang X."/>
            <person name="Huang J."/>
            <person name="Zhang X."/>
            <person name="Sun H."/>
            <person name="Wang H."/>
        </authorList>
    </citation>
    <scope>NUCLEOTIDE SEQUENCE [LARGE SCALE GENOMIC DNA]</scope>
    <source>
        <strain evidence="3">TB1705</strain>
        <tissue evidence="3">Leaf</tissue>
    </source>
</reference>
<evidence type="ECO:0000313" key="4">
    <source>
        <dbReference type="Proteomes" id="UP000541444"/>
    </source>
</evidence>
<proteinExistence type="predicted"/>
<comment type="caution">
    <text evidence="3">The sequence shown here is derived from an EMBL/GenBank/DDBJ whole genome shotgun (WGS) entry which is preliminary data.</text>
</comment>
<evidence type="ECO:0000313" key="3">
    <source>
        <dbReference type="EMBL" id="KAF6154480.1"/>
    </source>
</evidence>
<dbReference type="Proteomes" id="UP000541444">
    <property type="component" value="Unassembled WGS sequence"/>
</dbReference>
<protein>
    <submittedName>
        <fullName evidence="3">Uncharacterized protein</fullName>
    </submittedName>
</protein>
<evidence type="ECO:0000256" key="1">
    <source>
        <dbReference type="SAM" id="Coils"/>
    </source>
</evidence>
<dbReference type="AlphaFoldDB" id="A0A7J7MI65"/>
<feature type="region of interest" description="Disordered" evidence="2">
    <location>
        <begin position="417"/>
        <end position="471"/>
    </location>
</feature>
<dbReference type="EMBL" id="JACGCM010001497">
    <property type="protein sequence ID" value="KAF6154480.1"/>
    <property type="molecule type" value="Genomic_DNA"/>
</dbReference>
<name>A0A7J7MI65_9MAGN</name>
<feature type="coiled-coil region" evidence="1">
    <location>
        <begin position="378"/>
        <end position="405"/>
    </location>
</feature>
<keyword evidence="4" id="KW-1185">Reference proteome</keyword>
<keyword evidence="1" id="KW-0175">Coiled coil</keyword>
<feature type="region of interest" description="Disordered" evidence="2">
    <location>
        <begin position="289"/>
        <end position="314"/>
    </location>
</feature>